<dbReference type="PANTHER" id="PTHR34478:SF2">
    <property type="entry name" value="MEMBRANE PROTEIN"/>
    <property type="match status" value="1"/>
</dbReference>
<dbReference type="AlphaFoldDB" id="A0A062XW09"/>
<dbReference type="Pfam" id="PF04011">
    <property type="entry name" value="LemA"/>
    <property type="match status" value="1"/>
</dbReference>
<evidence type="ECO:0000256" key="1">
    <source>
        <dbReference type="ARBA" id="ARBA00004167"/>
    </source>
</evidence>
<evidence type="ECO:0000256" key="5">
    <source>
        <dbReference type="ARBA" id="ARBA00023136"/>
    </source>
</evidence>
<dbReference type="RefSeq" id="WP_053335101.1">
    <property type="nucleotide sequence ID" value="NZ_JMFG01000020.1"/>
</dbReference>
<comment type="similarity">
    <text evidence="2">Belongs to the LemA family.</text>
</comment>
<comment type="caution">
    <text evidence="7">The sequence shown here is derived from an EMBL/GenBank/DDBJ whole genome shotgun (WGS) entry which is preliminary data.</text>
</comment>
<gene>
    <name evidence="7" type="ORF">EG19_05120</name>
    <name evidence="6" type="ORF">ENP06_04390</name>
</gene>
<keyword evidence="5" id="KW-0472">Membrane</keyword>
<dbReference type="EMBL" id="JMFG01000020">
    <property type="protein sequence ID" value="KDA53584.1"/>
    <property type="molecule type" value="Genomic_DNA"/>
</dbReference>
<dbReference type="Proteomes" id="UP000027284">
    <property type="component" value="Unassembled WGS sequence"/>
</dbReference>
<proteinExistence type="inferred from homology"/>
<sequence>MKRGLLGCLVLLVVAVLLAGLTLWQSYNRLVKLDEAVKSAWAQVENVYQRRADLIPNLVETVKGARDFERETLTAVVEARAKVGQVTFSGVPNAQQFAQFQKAQDELSSALSRLLVVVERYPELRATEAFRDLQAQLEGTENRIAVERKRFNEAAQAYNTYRRRFPQVLIANLLGFAERPYFQATPGAERPPQVRF</sequence>
<evidence type="ECO:0000313" key="8">
    <source>
        <dbReference type="Proteomes" id="UP000027284"/>
    </source>
</evidence>
<dbReference type="GO" id="GO:0016020">
    <property type="term" value="C:membrane"/>
    <property type="evidence" value="ECO:0007669"/>
    <property type="project" value="UniProtKB-SubCell"/>
</dbReference>
<organism evidence="7 8">
    <name type="scientific">Thermoanaerobaculum aquaticum</name>
    <dbReference type="NCBI Taxonomy" id="1312852"/>
    <lineage>
        <taxon>Bacteria</taxon>
        <taxon>Pseudomonadati</taxon>
        <taxon>Acidobacteriota</taxon>
        <taxon>Thermoanaerobaculia</taxon>
        <taxon>Thermoanaerobaculales</taxon>
        <taxon>Thermoanaerobaculaceae</taxon>
        <taxon>Thermoanaerobaculum</taxon>
    </lineage>
</organism>
<dbReference type="Gene3D" id="1.20.1440.20">
    <property type="entry name" value="LemA-like domain"/>
    <property type="match status" value="1"/>
</dbReference>
<dbReference type="STRING" id="1312852.EG19_05120"/>
<evidence type="ECO:0000313" key="7">
    <source>
        <dbReference type="EMBL" id="KDA53584.1"/>
    </source>
</evidence>
<keyword evidence="8" id="KW-1185">Reference proteome</keyword>
<dbReference type="InterPro" id="IPR007156">
    <property type="entry name" value="MamQ_LemA"/>
</dbReference>
<evidence type="ECO:0000256" key="4">
    <source>
        <dbReference type="ARBA" id="ARBA00022989"/>
    </source>
</evidence>
<reference evidence="6" key="2">
    <citation type="journal article" date="2020" name="mSystems">
        <title>Genome- and Community-Level Interaction Insights into Carbon Utilization and Element Cycling Functions of Hydrothermarchaeota in Hydrothermal Sediment.</title>
        <authorList>
            <person name="Zhou Z."/>
            <person name="Liu Y."/>
            <person name="Xu W."/>
            <person name="Pan J."/>
            <person name="Luo Z.H."/>
            <person name="Li M."/>
        </authorList>
    </citation>
    <scope>NUCLEOTIDE SEQUENCE [LARGE SCALE GENOMIC DNA]</scope>
    <source>
        <strain evidence="6">SpSt-186</strain>
    </source>
</reference>
<dbReference type="PANTHER" id="PTHR34478">
    <property type="entry name" value="PROTEIN LEMA"/>
    <property type="match status" value="1"/>
</dbReference>
<protein>
    <submittedName>
        <fullName evidence="7">LemA family protein</fullName>
    </submittedName>
</protein>
<dbReference type="InterPro" id="IPR023353">
    <property type="entry name" value="LemA-like_dom_sf"/>
</dbReference>
<comment type="subcellular location">
    <subcellularLocation>
        <location evidence="1">Membrane</location>
        <topology evidence="1">Single-pass membrane protein</topology>
    </subcellularLocation>
</comment>
<evidence type="ECO:0000256" key="2">
    <source>
        <dbReference type="ARBA" id="ARBA00008854"/>
    </source>
</evidence>
<evidence type="ECO:0000313" key="6">
    <source>
        <dbReference type="EMBL" id="HEQ88632.1"/>
    </source>
</evidence>
<dbReference type="OrthoDB" id="9804152at2"/>
<dbReference type="SUPFAM" id="SSF140478">
    <property type="entry name" value="LemA-like"/>
    <property type="match status" value="1"/>
</dbReference>
<reference evidence="7 8" key="1">
    <citation type="submission" date="2014-04" db="EMBL/GenBank/DDBJ databases">
        <title>The Genome Sequence of Thermoanaerobaculum aquaticum MP-01, The First Cultivated Group 23 Acidobacterium.</title>
        <authorList>
            <person name="Stamps B.W."/>
            <person name="Losey N.A."/>
            <person name="Lawson P.A."/>
            <person name="Stevenson B.S."/>
        </authorList>
    </citation>
    <scope>NUCLEOTIDE SEQUENCE [LARGE SCALE GENOMIC DNA]</scope>
    <source>
        <strain evidence="7 8">MP-01</strain>
    </source>
</reference>
<evidence type="ECO:0000256" key="3">
    <source>
        <dbReference type="ARBA" id="ARBA00022692"/>
    </source>
</evidence>
<keyword evidence="3" id="KW-0812">Transmembrane</keyword>
<name>A0A062XW09_9BACT</name>
<dbReference type="EMBL" id="DSHW01000335">
    <property type="protein sequence ID" value="HEQ88632.1"/>
    <property type="molecule type" value="Genomic_DNA"/>
</dbReference>
<keyword evidence="4" id="KW-1133">Transmembrane helix</keyword>
<accession>A0A062XW09</accession>